<dbReference type="RefSeq" id="WP_106588960.1">
    <property type="nucleotide sequence ID" value="NZ_PYAV01000008.1"/>
</dbReference>
<dbReference type="Proteomes" id="UP000242310">
    <property type="component" value="Unassembled WGS sequence"/>
</dbReference>
<name>A0A2P8HE30_9BACI</name>
<evidence type="ECO:0000313" key="2">
    <source>
        <dbReference type="Proteomes" id="UP000242310"/>
    </source>
</evidence>
<gene>
    <name evidence="1" type="ORF">B0H94_10898</name>
</gene>
<dbReference type="Pfam" id="PF08868">
    <property type="entry name" value="YugN"/>
    <property type="match status" value="1"/>
</dbReference>
<reference evidence="1 2" key="1">
    <citation type="submission" date="2018-03" db="EMBL/GenBank/DDBJ databases">
        <title>Genomic Encyclopedia of Type Strains, Phase III (KMG-III): the genomes of soil and plant-associated and newly described type strains.</title>
        <authorList>
            <person name="Whitman W."/>
        </authorList>
    </citation>
    <scope>NUCLEOTIDE SEQUENCE [LARGE SCALE GENOMIC DNA]</scope>
    <source>
        <strain evidence="1 2">CGMCC 1.07653</strain>
    </source>
</reference>
<dbReference type="InterPro" id="IPR014967">
    <property type="entry name" value="Uncharacterised_YugN-like"/>
</dbReference>
<comment type="caution">
    <text evidence="1">The sequence shown here is derived from an EMBL/GenBank/DDBJ whole genome shotgun (WGS) entry which is preliminary data.</text>
</comment>
<dbReference type="EMBL" id="PYAV01000008">
    <property type="protein sequence ID" value="PSL44487.1"/>
    <property type="molecule type" value="Genomic_DNA"/>
</dbReference>
<dbReference type="OrthoDB" id="2988890at2"/>
<dbReference type="SUPFAM" id="SSF160755">
    <property type="entry name" value="YugN-like"/>
    <property type="match status" value="1"/>
</dbReference>
<dbReference type="AlphaFoldDB" id="A0A2P8HE30"/>
<proteinExistence type="predicted"/>
<evidence type="ECO:0000313" key="1">
    <source>
        <dbReference type="EMBL" id="PSL44487.1"/>
    </source>
</evidence>
<organism evidence="1 2">
    <name type="scientific">Salsuginibacillus halophilus</name>
    <dbReference type="NCBI Taxonomy" id="517424"/>
    <lineage>
        <taxon>Bacteria</taxon>
        <taxon>Bacillati</taxon>
        <taxon>Bacillota</taxon>
        <taxon>Bacilli</taxon>
        <taxon>Bacillales</taxon>
        <taxon>Bacillaceae</taxon>
        <taxon>Salsuginibacillus</taxon>
    </lineage>
</organism>
<dbReference type="Gene3D" id="3.30.310.100">
    <property type="entry name" value="YugN-like"/>
    <property type="match status" value="1"/>
</dbReference>
<protein>
    <submittedName>
        <fullName evidence="1">YugN-like protein</fullName>
    </submittedName>
</protein>
<keyword evidence="2" id="KW-1185">Reference proteome</keyword>
<accession>A0A2P8HE30</accession>
<dbReference type="InterPro" id="IPR036491">
    <property type="entry name" value="YugN-like_sf"/>
</dbReference>
<sequence>METLDSRLAGRRLPLKDIEETSKRYDFRLGGGWEYDHGYLDHKLDTSDGVYYFLRVPLTPVDGTMEDAKTLVELGTPFVLAHAYEDGIDEEADHSNALVNQFSAPEDEDAEVPEEMKTAGEKKLQALAAAIH</sequence>